<dbReference type="AlphaFoldDB" id="U1GYW2"/>
<dbReference type="Proteomes" id="UP000016646">
    <property type="component" value="Unassembled WGS sequence"/>
</dbReference>
<feature type="transmembrane region" description="Helical" evidence="1">
    <location>
        <begin position="78"/>
        <end position="95"/>
    </location>
</feature>
<keyword evidence="1" id="KW-1133">Transmembrane helix</keyword>
<keyword evidence="1" id="KW-0472">Membrane</keyword>
<feature type="transmembrane region" description="Helical" evidence="1">
    <location>
        <begin position="52"/>
        <end position="72"/>
    </location>
</feature>
<keyword evidence="5" id="KW-1185">Reference proteome</keyword>
<reference evidence="4 5" key="1">
    <citation type="submission" date="2013-08" db="EMBL/GenBank/DDBJ databases">
        <authorList>
            <person name="Durkin A.S."/>
            <person name="Haft D.R."/>
            <person name="McCorrison J."/>
            <person name="Torralba M."/>
            <person name="Gillis M."/>
            <person name="Haft D.H."/>
            <person name="Methe B."/>
            <person name="Sutton G."/>
            <person name="Nelson K.E."/>
        </authorList>
    </citation>
    <scope>NUCLEOTIDE SEQUENCE [LARGE SCALE GENOMIC DNA]</scope>
    <source>
        <strain evidence="3 5">ATCC 35536</strain>
        <strain evidence="2 4">VPI DR56BR1116</strain>
    </source>
</reference>
<accession>U1GYW2</accession>
<keyword evidence="1" id="KW-0812">Transmembrane</keyword>
<organism evidence="2 4">
    <name type="scientific">Treponema socranskii subsp. socranskii VPI DR56BR1116 = ATCC 35536</name>
    <dbReference type="NCBI Taxonomy" id="1125725"/>
    <lineage>
        <taxon>Bacteria</taxon>
        <taxon>Pseudomonadati</taxon>
        <taxon>Spirochaetota</taxon>
        <taxon>Spirochaetia</taxon>
        <taxon>Spirochaetales</taxon>
        <taxon>Treponemataceae</taxon>
        <taxon>Treponema</taxon>
    </lineage>
</organism>
<dbReference type="PATRIC" id="fig|1125725.3.peg.213"/>
<proteinExistence type="predicted"/>
<gene>
    <name evidence="3" type="ORF">HMPREF0860_1595</name>
    <name evidence="2" type="ORF">HMPREF1325_1330</name>
</gene>
<name>U1GYW2_TRESO</name>
<protein>
    <submittedName>
        <fullName evidence="2">Uncharacterized protein</fullName>
    </submittedName>
</protein>
<evidence type="ECO:0000313" key="5">
    <source>
        <dbReference type="Proteomes" id="UP000016646"/>
    </source>
</evidence>
<dbReference type="EMBL" id="AUZJ01000005">
    <property type="protein sequence ID" value="ERF61734.1"/>
    <property type="molecule type" value="Genomic_DNA"/>
</dbReference>
<dbReference type="Proteomes" id="UP000016412">
    <property type="component" value="Unassembled WGS sequence"/>
</dbReference>
<evidence type="ECO:0000313" key="4">
    <source>
        <dbReference type="Proteomes" id="UP000016412"/>
    </source>
</evidence>
<sequence>MLLFAAAIVTAKFVSVPIATVIEIALAAFGLTAVIISAVRTAKGKNKFSWKTVVVIALAVISGVLCCIGGLSQNIFETVSSAILATLTVIFGILFDKKPNVANSKT</sequence>
<dbReference type="EMBL" id="AVQI01000002">
    <property type="protein sequence ID" value="ERK05109.1"/>
    <property type="molecule type" value="Genomic_DNA"/>
</dbReference>
<feature type="transmembrane region" description="Helical" evidence="1">
    <location>
        <begin position="21"/>
        <end position="40"/>
    </location>
</feature>
<evidence type="ECO:0000313" key="3">
    <source>
        <dbReference type="EMBL" id="ERK05109.1"/>
    </source>
</evidence>
<dbReference type="STRING" id="1125725.HMPREF1325_1330"/>
<evidence type="ECO:0000313" key="2">
    <source>
        <dbReference type="EMBL" id="ERF61734.1"/>
    </source>
</evidence>
<comment type="caution">
    <text evidence="2">The sequence shown here is derived from an EMBL/GenBank/DDBJ whole genome shotgun (WGS) entry which is preliminary data.</text>
</comment>
<evidence type="ECO:0000256" key="1">
    <source>
        <dbReference type="SAM" id="Phobius"/>
    </source>
</evidence>